<feature type="transmembrane region" description="Helical" evidence="1">
    <location>
        <begin position="851"/>
        <end position="870"/>
    </location>
</feature>
<feature type="transmembrane region" description="Helical" evidence="1">
    <location>
        <begin position="517"/>
        <end position="537"/>
    </location>
</feature>
<dbReference type="Gene3D" id="3.30.70.1440">
    <property type="entry name" value="Multidrug efflux transporter AcrB pore domain"/>
    <property type="match status" value="1"/>
</dbReference>
<feature type="transmembrane region" description="Helical" evidence="1">
    <location>
        <begin position="356"/>
        <end position="378"/>
    </location>
</feature>
<keyword evidence="3" id="KW-1185">Reference proteome</keyword>
<keyword evidence="1" id="KW-0472">Membrane</keyword>
<accession>A0A2A2FAP1</accession>
<dbReference type="InterPro" id="IPR027463">
    <property type="entry name" value="AcrB_DN_DC_subdom"/>
</dbReference>
<reference evidence="2 3" key="1">
    <citation type="submission" date="2017-08" db="EMBL/GenBank/DDBJ databases">
        <title>Halovibrio sewagensis sp. nov., isolated from wastewater of high salinity.</title>
        <authorList>
            <person name="Dong X."/>
            <person name="Zhang G."/>
        </authorList>
    </citation>
    <scope>NUCLEOTIDE SEQUENCE [LARGE SCALE GENOMIC DNA]</scope>
    <source>
        <strain evidence="2 3">YL5-2</strain>
    </source>
</reference>
<sequence>MERLLFNRRLLVMAVGLLIVSGLAAIQTLPRLEDPRITARNARVLTTFPGADPKQVEALVTQALEDEIRTLKEVKVLSSASRQGVSSIAIELLEEVTEVEPVWSRVRDKLADARPELPDQASRPRLIDDRFYAFSMVIALTREDPGISHNALGRHADRLEERFRAMPGTDYTNLFGRAAEVIRLHADPAELAQLGLSAEDMARRVAGSDARRPAGVLDNGESRRAVTLQGDFADLERIRDVTISIDEGQRLKVGDLADVERGVADPPEQHALLNGEETILVGARMAGGGRIDSWSQQARGVLDEVRTELPDGIEARVLFDQSQYTQERLEGVVGNLLMGLMIVVALLFLTLGWRGALAVGLAIPATMLLVLSLFRVFGVNIHQISITGIIVAIGLIVDNAIVVTNALRERLGQGDSHTESVRWTLRHFAGPLLASTLTTILAFMPIVLMPGGAGEFVGPLAIAVILALISSYLVALLVIPAMSPLLLTGLTAVSASGPGPAMRWLRSFIGITLRRPVLAIGLTLLLPISGAVILPMLPISFFPAADRDQFHIQVRLEPGASVDRARNVAQRMTPVIRDVEGVRDVWMVAGGNAPKVYYNLVGREDSNPAFIQAIVDTAGAQRTIPAIRRLQGRLDEAFPDAQTLVRRYEQGPPVAAPLELRLYGPELPVLADLGERIAGFMHALPEVTHVHTLVNRDQPRIELTPDQEEIAALGLDAESVAGQLNALLSGREGGFMLEETEQMPVQVRYPEPWRSQGSMLGSALIRGGEDRGGIPVAALAEQELTPSWRRIQRRQGERVQLVRGYLQVGELAPTVMRRLEDRLEAELDLPPGYRLETGGEAEERNEAVNRLLSSVAILVLMMVAAVALTFNSFRRAGIVFFSGAQAFGLGLLALALTGHPFGFIIIVGIMGLVGVAINATIIMIAALDDDDHARDGDAAAMVDVITGPTFRHIGSTTMTTFGGLVPLMVAGGTLWPPFAQTFGVGLLLATVIALVVTPAAYRLACTPAR</sequence>
<feature type="transmembrane region" description="Helical" evidence="1">
    <location>
        <begin position="384"/>
        <end position="407"/>
    </location>
</feature>
<dbReference type="PANTHER" id="PTHR32063:SF18">
    <property type="entry name" value="CATION EFFLUX SYSTEM PROTEIN"/>
    <property type="match status" value="1"/>
</dbReference>
<feature type="transmembrane region" description="Helical" evidence="1">
    <location>
        <begin position="428"/>
        <end position="450"/>
    </location>
</feature>
<dbReference type="EMBL" id="NSKD01000001">
    <property type="protein sequence ID" value="PAU82506.1"/>
    <property type="molecule type" value="Genomic_DNA"/>
</dbReference>
<protein>
    <submittedName>
        <fullName evidence="2">Acriflavine resistance protein B</fullName>
    </submittedName>
</protein>
<dbReference type="Gene3D" id="3.30.70.1320">
    <property type="entry name" value="Multidrug efflux transporter AcrB pore domain like"/>
    <property type="match status" value="1"/>
</dbReference>
<organism evidence="2 3">
    <name type="scientific">Halovibrio salipaludis</name>
    <dbReference type="NCBI Taxonomy" id="2032626"/>
    <lineage>
        <taxon>Bacteria</taxon>
        <taxon>Pseudomonadati</taxon>
        <taxon>Pseudomonadota</taxon>
        <taxon>Gammaproteobacteria</taxon>
        <taxon>Oceanospirillales</taxon>
        <taxon>Halomonadaceae</taxon>
        <taxon>Halovibrio</taxon>
    </lineage>
</organism>
<dbReference type="PRINTS" id="PR00702">
    <property type="entry name" value="ACRIFLAVINRP"/>
</dbReference>
<dbReference type="Gene3D" id="1.20.1640.10">
    <property type="entry name" value="Multidrug efflux transporter AcrB transmembrane domain"/>
    <property type="match status" value="2"/>
</dbReference>
<gene>
    <name evidence="2" type="ORF">CK501_03320</name>
</gene>
<dbReference type="InterPro" id="IPR001036">
    <property type="entry name" value="Acrflvin-R"/>
</dbReference>
<comment type="caution">
    <text evidence="2">The sequence shown here is derived from an EMBL/GenBank/DDBJ whole genome shotgun (WGS) entry which is preliminary data.</text>
</comment>
<dbReference type="AlphaFoldDB" id="A0A2A2FAP1"/>
<dbReference type="Proteomes" id="UP000218896">
    <property type="component" value="Unassembled WGS sequence"/>
</dbReference>
<dbReference type="OrthoDB" id="9757940at2"/>
<dbReference type="SUPFAM" id="SSF82866">
    <property type="entry name" value="Multidrug efflux transporter AcrB transmembrane domain"/>
    <property type="match status" value="2"/>
</dbReference>
<evidence type="ECO:0000313" key="3">
    <source>
        <dbReference type="Proteomes" id="UP000218896"/>
    </source>
</evidence>
<feature type="transmembrane region" description="Helical" evidence="1">
    <location>
        <begin position="456"/>
        <end position="478"/>
    </location>
</feature>
<proteinExistence type="predicted"/>
<name>A0A2A2FAP1_9GAMM</name>
<feature type="transmembrane region" description="Helical" evidence="1">
    <location>
        <begin position="876"/>
        <end position="896"/>
    </location>
</feature>
<evidence type="ECO:0000313" key="2">
    <source>
        <dbReference type="EMBL" id="PAU82506.1"/>
    </source>
</evidence>
<dbReference type="Pfam" id="PF00873">
    <property type="entry name" value="ACR_tran"/>
    <property type="match status" value="1"/>
</dbReference>
<dbReference type="GO" id="GO:0005886">
    <property type="term" value="C:plasma membrane"/>
    <property type="evidence" value="ECO:0007669"/>
    <property type="project" value="TreeGrafter"/>
</dbReference>
<feature type="transmembrane region" description="Helical" evidence="1">
    <location>
        <begin position="978"/>
        <end position="1001"/>
    </location>
</feature>
<keyword evidence="1" id="KW-0812">Transmembrane</keyword>
<feature type="transmembrane region" description="Helical" evidence="1">
    <location>
        <begin position="903"/>
        <end position="927"/>
    </location>
</feature>
<dbReference type="GO" id="GO:0042910">
    <property type="term" value="F:xenobiotic transmembrane transporter activity"/>
    <property type="evidence" value="ECO:0007669"/>
    <property type="project" value="TreeGrafter"/>
</dbReference>
<dbReference type="SUPFAM" id="SSF82693">
    <property type="entry name" value="Multidrug efflux transporter AcrB pore domain, PN1, PN2, PC1 and PC2 subdomains"/>
    <property type="match status" value="3"/>
</dbReference>
<dbReference type="Gene3D" id="3.30.70.1430">
    <property type="entry name" value="Multidrug efflux transporter AcrB pore domain"/>
    <property type="match status" value="2"/>
</dbReference>
<feature type="transmembrane region" description="Helical" evidence="1">
    <location>
        <begin position="332"/>
        <end position="349"/>
    </location>
</feature>
<keyword evidence="1" id="KW-1133">Transmembrane helix</keyword>
<dbReference type="Gene3D" id="3.30.2090.10">
    <property type="entry name" value="Multidrug efflux transporter AcrB TolC docking domain, DN and DC subdomains"/>
    <property type="match status" value="2"/>
</dbReference>
<dbReference type="SUPFAM" id="SSF82714">
    <property type="entry name" value="Multidrug efflux transporter AcrB TolC docking domain, DN and DC subdomains"/>
    <property type="match status" value="2"/>
</dbReference>
<evidence type="ECO:0000256" key="1">
    <source>
        <dbReference type="SAM" id="Phobius"/>
    </source>
</evidence>
<dbReference type="PANTHER" id="PTHR32063">
    <property type="match status" value="1"/>
</dbReference>